<dbReference type="OrthoDB" id="240216at2759"/>
<dbReference type="PROSITE" id="PS00439">
    <property type="entry name" value="ACYLTRANSF_C_1"/>
    <property type="match status" value="1"/>
</dbReference>
<sequence>MSTATFSQQGNLPRLPIPPVEETLDRYLKSVRPFATESEFAATSSAAKTFVSSGAAAELQRRLIEHEKTQPGSWLSNWWLALAYHSWRESVLVNSNWYIIFRDEDSLATTSTKGPAAFTHVQVKRAAKLVAGCLDYKDRIDSEVLPVETTKAGPLCMNQYRNVFGVTRVPKKDCDYNFGSHPCHFKHIVVSVRNQFYAIDVYAGGKRLSADAIEKQLWKIIELAKQDSSQAPIGFLTAEHRDTWAAAHEHLEKLDPTNKKSFAIIESAILNVALDEFNVGPLTDDLAKYVFHNFTGANRWFDKSITICVSADGRAGANGEHSPLDALVCAYLMNHAVQFQETKKSTPEMDSVPAVKSLTWVVDASVKEYIEKAKLYAKNLIADSDVKVVNFSKYGADFIKKQVGVSPDAYMQMALQLTFFRLHKHYPAVYETASTRKYLYGRTETGRSMSIDSANFIQAFNNSSLEPAKKIDAFKTACKSHVDYLTKAGNGFGVDRHLLGLRMVMKPGESHEIFKDPLFARSSHWDLSTSGLFSSKNVVGTGFGTVYPDGYGMNYALHSGAFTIGVESKASNKKTDTKKFCDTLEQSNLVELHELALAAKSAKL</sequence>
<dbReference type="Pfam" id="PF00755">
    <property type="entry name" value="Carn_acyltransf"/>
    <property type="match status" value="1"/>
</dbReference>
<comment type="caution">
    <text evidence="6">The sequence shown here is derived from an EMBL/GenBank/DDBJ whole genome shotgun (WGS) entry which is preliminary data.</text>
</comment>
<name>A0A1Y2D157_9FUNG</name>
<dbReference type="PANTHER" id="PTHR22589">
    <property type="entry name" value="CARNITINE O-ACYLTRANSFERASE"/>
    <property type="match status" value="1"/>
</dbReference>
<evidence type="ECO:0000256" key="2">
    <source>
        <dbReference type="ARBA" id="ARBA00022679"/>
    </source>
</evidence>
<dbReference type="InterPro" id="IPR042231">
    <property type="entry name" value="Cho/carn_acyl_trans_2"/>
</dbReference>
<evidence type="ECO:0000313" key="7">
    <source>
        <dbReference type="Proteomes" id="UP000193642"/>
    </source>
</evidence>
<feature type="active site" description="Proton acceptor" evidence="4">
    <location>
        <position position="321"/>
    </location>
</feature>
<dbReference type="SUPFAM" id="SSF52777">
    <property type="entry name" value="CoA-dependent acyltransferases"/>
    <property type="match status" value="2"/>
</dbReference>
<dbReference type="PANTHER" id="PTHR22589:SF107">
    <property type="entry name" value="CHOLINE_CARNITINE ACYLTRANSFERASE DOMAIN-CONTAINING PROTEIN"/>
    <property type="match status" value="1"/>
</dbReference>
<feature type="domain" description="Choline/carnitine acyltransferase" evidence="5">
    <location>
        <begin position="15"/>
        <end position="586"/>
    </location>
</feature>
<comment type="similarity">
    <text evidence="1">Belongs to the carnitine/choline acetyltransferase family.</text>
</comment>
<evidence type="ECO:0000256" key="1">
    <source>
        <dbReference type="ARBA" id="ARBA00005232"/>
    </source>
</evidence>
<dbReference type="InterPro" id="IPR000542">
    <property type="entry name" value="Carn_acyl_trans"/>
</dbReference>
<dbReference type="EMBL" id="MCGO01000002">
    <property type="protein sequence ID" value="ORY53023.1"/>
    <property type="molecule type" value="Genomic_DNA"/>
</dbReference>
<dbReference type="GO" id="GO:0016746">
    <property type="term" value="F:acyltransferase activity"/>
    <property type="evidence" value="ECO:0007669"/>
    <property type="project" value="UniProtKB-KW"/>
</dbReference>
<evidence type="ECO:0000256" key="4">
    <source>
        <dbReference type="PIRSR" id="PIRSR600542-1"/>
    </source>
</evidence>
<keyword evidence="2 6" id="KW-0808">Transferase</keyword>
<dbReference type="Gene3D" id="3.30.559.10">
    <property type="entry name" value="Chloramphenicol acetyltransferase-like domain"/>
    <property type="match status" value="1"/>
</dbReference>
<organism evidence="6 7">
    <name type="scientific">Rhizoclosmatium globosum</name>
    <dbReference type="NCBI Taxonomy" id="329046"/>
    <lineage>
        <taxon>Eukaryota</taxon>
        <taxon>Fungi</taxon>
        <taxon>Fungi incertae sedis</taxon>
        <taxon>Chytridiomycota</taxon>
        <taxon>Chytridiomycota incertae sedis</taxon>
        <taxon>Chytridiomycetes</taxon>
        <taxon>Chytridiales</taxon>
        <taxon>Chytriomycetaceae</taxon>
        <taxon>Rhizoclosmatium</taxon>
    </lineage>
</organism>
<evidence type="ECO:0000259" key="5">
    <source>
        <dbReference type="Pfam" id="PF00755"/>
    </source>
</evidence>
<accession>A0A1Y2D157</accession>
<dbReference type="Proteomes" id="UP000193642">
    <property type="component" value="Unassembled WGS sequence"/>
</dbReference>
<dbReference type="AlphaFoldDB" id="A0A1Y2D157"/>
<proteinExistence type="inferred from homology"/>
<dbReference type="Gene3D" id="3.30.559.70">
    <property type="entry name" value="Choline/Carnitine o-acyltransferase, domain 2"/>
    <property type="match status" value="1"/>
</dbReference>
<evidence type="ECO:0000256" key="3">
    <source>
        <dbReference type="ARBA" id="ARBA00023315"/>
    </source>
</evidence>
<keyword evidence="3 6" id="KW-0012">Acyltransferase</keyword>
<dbReference type="InterPro" id="IPR039551">
    <property type="entry name" value="Cho/carn_acyl_trans"/>
</dbReference>
<protein>
    <submittedName>
        <fullName evidence="6">Acyltransferase ChoActase/COT/CPT</fullName>
    </submittedName>
</protein>
<dbReference type="InterPro" id="IPR023213">
    <property type="entry name" value="CAT-like_dom_sf"/>
</dbReference>
<evidence type="ECO:0000313" key="6">
    <source>
        <dbReference type="EMBL" id="ORY53023.1"/>
    </source>
</evidence>
<keyword evidence="7" id="KW-1185">Reference proteome</keyword>
<dbReference type="STRING" id="329046.A0A1Y2D157"/>
<gene>
    <name evidence="6" type="ORF">BCR33DRAFT_845275</name>
</gene>
<reference evidence="6 7" key="1">
    <citation type="submission" date="2016-07" db="EMBL/GenBank/DDBJ databases">
        <title>Pervasive Adenine N6-methylation of Active Genes in Fungi.</title>
        <authorList>
            <consortium name="DOE Joint Genome Institute"/>
            <person name="Mondo S.J."/>
            <person name="Dannebaum R.O."/>
            <person name="Kuo R.C."/>
            <person name="Labutti K."/>
            <person name="Haridas S."/>
            <person name="Kuo A."/>
            <person name="Salamov A."/>
            <person name="Ahrendt S.R."/>
            <person name="Lipzen A."/>
            <person name="Sullivan W."/>
            <person name="Andreopoulos W.B."/>
            <person name="Clum A."/>
            <person name="Lindquist E."/>
            <person name="Daum C."/>
            <person name="Ramamoorthy G.K."/>
            <person name="Gryganskyi A."/>
            <person name="Culley D."/>
            <person name="Magnuson J.K."/>
            <person name="James T.Y."/>
            <person name="O'Malley M.A."/>
            <person name="Stajich J.E."/>
            <person name="Spatafora J.W."/>
            <person name="Visel A."/>
            <person name="Grigoriev I.V."/>
        </authorList>
    </citation>
    <scope>NUCLEOTIDE SEQUENCE [LARGE SCALE GENOMIC DNA]</scope>
    <source>
        <strain evidence="6 7">JEL800</strain>
    </source>
</reference>